<name>T0BQ80_ALIAG</name>
<dbReference type="Gene3D" id="3.30.70.2740">
    <property type="match status" value="1"/>
</dbReference>
<keyword evidence="4" id="KW-0274">FAD</keyword>
<dbReference type="FunFam" id="1.10.45.10:FF:000001">
    <property type="entry name" value="D-lactate dehydrogenase mitochondrial"/>
    <property type="match status" value="1"/>
</dbReference>
<dbReference type="RefSeq" id="WP_021297965.1">
    <property type="nucleotide sequence ID" value="NZ_AURB01000165.1"/>
</dbReference>
<dbReference type="Gene3D" id="1.10.45.10">
    <property type="entry name" value="Vanillyl-alcohol Oxidase, Chain A, domain 4"/>
    <property type="match status" value="1"/>
</dbReference>
<dbReference type="InterPro" id="IPR006094">
    <property type="entry name" value="Oxid_FAD_bind_N"/>
</dbReference>
<dbReference type="EMBL" id="CP080467">
    <property type="protein sequence ID" value="UNO50063.1"/>
    <property type="molecule type" value="Genomic_DNA"/>
</dbReference>
<dbReference type="PANTHER" id="PTHR11748">
    <property type="entry name" value="D-LACTATE DEHYDROGENASE"/>
    <property type="match status" value="1"/>
</dbReference>
<dbReference type="FunFam" id="3.30.465.10:FF:000016">
    <property type="entry name" value="probable D-lactate dehydrogenase, mitochondrial"/>
    <property type="match status" value="1"/>
</dbReference>
<evidence type="ECO:0000313" key="10">
    <source>
        <dbReference type="Proteomes" id="UP000829401"/>
    </source>
</evidence>
<gene>
    <name evidence="9" type="ORF">K1I37_06125</name>
</gene>
<dbReference type="FunFam" id="3.30.70.2740:FF:000001">
    <property type="entry name" value="D-lactate dehydrogenase mitochondrial"/>
    <property type="match status" value="1"/>
</dbReference>
<dbReference type="SUPFAM" id="SSF55103">
    <property type="entry name" value="FAD-linked oxidases, C-terminal domain"/>
    <property type="match status" value="1"/>
</dbReference>
<evidence type="ECO:0000259" key="8">
    <source>
        <dbReference type="PROSITE" id="PS51387"/>
    </source>
</evidence>
<comment type="cofactor">
    <cofactor evidence="1">
        <name>FAD</name>
        <dbReference type="ChEBI" id="CHEBI:57692"/>
    </cofactor>
</comment>
<reference evidence="10" key="1">
    <citation type="journal article" date="2022" name="G3 (Bethesda)">
        <title>Unveiling the complete genome sequence of Alicyclobacillus acidoterrestris DSM 3922T, a taint-producing strain.</title>
        <authorList>
            <person name="Leonardo I.C."/>
            <person name="Barreto Crespo M.T."/>
            <person name="Gaspar F.B."/>
        </authorList>
    </citation>
    <scope>NUCLEOTIDE SEQUENCE [LARGE SCALE GENOMIC DNA]</scope>
    <source>
        <strain evidence="10">DSM 3922</strain>
    </source>
</reference>
<dbReference type="GO" id="GO:0008720">
    <property type="term" value="F:D-lactate dehydrogenase (NAD+) activity"/>
    <property type="evidence" value="ECO:0007669"/>
    <property type="project" value="TreeGrafter"/>
</dbReference>
<dbReference type="InterPro" id="IPR016171">
    <property type="entry name" value="Vanillyl_alc_oxidase_C-sub2"/>
</dbReference>
<dbReference type="InterPro" id="IPR016166">
    <property type="entry name" value="FAD-bd_PCMH"/>
</dbReference>
<evidence type="ECO:0000313" key="9">
    <source>
        <dbReference type="EMBL" id="UNO50063.1"/>
    </source>
</evidence>
<dbReference type="GO" id="GO:0071949">
    <property type="term" value="F:FAD binding"/>
    <property type="evidence" value="ECO:0007669"/>
    <property type="project" value="InterPro"/>
</dbReference>
<evidence type="ECO:0000256" key="2">
    <source>
        <dbReference type="ARBA" id="ARBA00008000"/>
    </source>
</evidence>
<dbReference type="STRING" id="1356854.N007_14035"/>
<dbReference type="eggNOG" id="COG0277">
    <property type="taxonomic scope" value="Bacteria"/>
</dbReference>
<comment type="similarity">
    <text evidence="2">Belongs to the FAD-binding oxidoreductase/transferase type 4 family.</text>
</comment>
<dbReference type="OrthoDB" id="9767256at2"/>
<keyword evidence="3" id="KW-0285">Flavoprotein</keyword>
<dbReference type="PANTHER" id="PTHR11748:SF111">
    <property type="entry name" value="D-LACTATE DEHYDROGENASE, MITOCHONDRIAL-RELATED"/>
    <property type="match status" value="1"/>
</dbReference>
<evidence type="ECO:0000256" key="5">
    <source>
        <dbReference type="ARBA" id="ARBA00022946"/>
    </source>
</evidence>
<dbReference type="GO" id="GO:1903457">
    <property type="term" value="P:lactate catabolic process"/>
    <property type="evidence" value="ECO:0007669"/>
    <property type="project" value="TreeGrafter"/>
</dbReference>
<keyword evidence="5" id="KW-0809">Transit peptide</keyword>
<dbReference type="Pfam" id="PF02913">
    <property type="entry name" value="FAD-oxidase_C"/>
    <property type="match status" value="1"/>
</dbReference>
<keyword evidence="10" id="KW-1185">Reference proteome</keyword>
<dbReference type="Gene3D" id="3.30.465.10">
    <property type="match status" value="1"/>
</dbReference>
<dbReference type="InterPro" id="IPR004113">
    <property type="entry name" value="FAD-bd_oxidored_4_C"/>
</dbReference>
<sequence length="462" mass="49829">MNRLKEDLRAILRSDQVSDSESILEQHSHDESYHTPVLPDVVVFPESTEDVVAVISYAAKQGVAVVPFGAGSSLEGHVIPVSGGISLDMMRMNQVLEVRPDDFLVRVQPGVLKDELNERLGRYGLFFPVDPGSNASLGGMAATNASGTTTVRYGAMRDNVRALEVVLPNGKVIQTSSLAPKSSSGYNITSLFVGSEGTLGVITELWLRVWGIPEQTVAARAVFSDVEHCVRAATAIVGAGIPVVRMELVDGPYIAAVNQYSGSDFPTLPTLFLEFHGNRRHVEADVEVAKEVIEDEGCTSFDFVTDEKARQDMWAARHHALYAFMHQYPGFGHMSTDVCVPVSKLPEAVLRAKELLSQTGVRGAIVGHVGDGNFHVSMAVDRGNPDDMARADAFNEQLVYTALSLGGTCTGEHGVGLGKRKYQQKEHGDALAVMQAIRAAVDPQHLMNPGKLVDPATTTTHT</sequence>
<proteinExistence type="inferred from homology"/>
<dbReference type="Proteomes" id="UP000829401">
    <property type="component" value="Chromosome"/>
</dbReference>
<evidence type="ECO:0000256" key="6">
    <source>
        <dbReference type="ARBA" id="ARBA00023002"/>
    </source>
</evidence>
<dbReference type="InterPro" id="IPR036318">
    <property type="entry name" value="FAD-bd_PCMH-like_sf"/>
</dbReference>
<evidence type="ECO:0000256" key="4">
    <source>
        <dbReference type="ARBA" id="ARBA00022827"/>
    </source>
</evidence>
<dbReference type="InterPro" id="IPR016169">
    <property type="entry name" value="FAD-bd_PCMH_sub2"/>
</dbReference>
<protein>
    <recommendedName>
        <fullName evidence="7">D-lactate dehydrogenase (cytochrome)</fullName>
        <ecNumber evidence="7">1.1.2.4</ecNumber>
    </recommendedName>
</protein>
<keyword evidence="6" id="KW-0560">Oxidoreductase</keyword>
<dbReference type="KEGG" id="aaco:K1I37_06125"/>
<accession>A0A9E7CWT7</accession>
<dbReference type="GO" id="GO:0004458">
    <property type="term" value="F:D-lactate dehydrogenase (cytochrome) activity"/>
    <property type="evidence" value="ECO:0007669"/>
    <property type="project" value="UniProtKB-EC"/>
</dbReference>
<evidence type="ECO:0000256" key="7">
    <source>
        <dbReference type="ARBA" id="ARBA00038897"/>
    </source>
</evidence>
<evidence type="ECO:0000256" key="1">
    <source>
        <dbReference type="ARBA" id="ARBA00001974"/>
    </source>
</evidence>
<feature type="domain" description="FAD-binding PCMH-type" evidence="8">
    <location>
        <begin position="35"/>
        <end position="212"/>
    </location>
</feature>
<dbReference type="InterPro" id="IPR016164">
    <property type="entry name" value="FAD-linked_Oxase-like_C"/>
</dbReference>
<dbReference type="Pfam" id="PF01565">
    <property type="entry name" value="FAD_binding_4"/>
    <property type="match status" value="1"/>
</dbReference>
<dbReference type="SUPFAM" id="SSF56176">
    <property type="entry name" value="FAD-binding/transporter-associated domain-like"/>
    <property type="match status" value="1"/>
</dbReference>
<dbReference type="PROSITE" id="PS51387">
    <property type="entry name" value="FAD_PCMH"/>
    <property type="match status" value="1"/>
</dbReference>
<accession>T0BQ80</accession>
<dbReference type="EC" id="1.1.2.4" evidence="7"/>
<organism evidence="9 10">
    <name type="scientific">Alicyclobacillus acidoterrestris (strain ATCC 49025 / DSM 3922 / CIP 106132 / NCIMB 13137 / GD3B)</name>
    <dbReference type="NCBI Taxonomy" id="1356854"/>
    <lineage>
        <taxon>Bacteria</taxon>
        <taxon>Bacillati</taxon>
        <taxon>Bacillota</taxon>
        <taxon>Bacilli</taxon>
        <taxon>Bacillales</taxon>
        <taxon>Alicyclobacillaceae</taxon>
        <taxon>Alicyclobacillus</taxon>
    </lineage>
</organism>
<evidence type="ECO:0000256" key="3">
    <source>
        <dbReference type="ARBA" id="ARBA00022630"/>
    </source>
</evidence>
<dbReference type="AlphaFoldDB" id="T0BQ80"/>